<dbReference type="Proteomes" id="UP000616885">
    <property type="component" value="Unassembled WGS sequence"/>
</dbReference>
<evidence type="ECO:0000313" key="2">
    <source>
        <dbReference type="EMBL" id="KAF9747293.1"/>
    </source>
</evidence>
<evidence type="ECO:0000256" key="1">
    <source>
        <dbReference type="SAM" id="MobiDB-lite"/>
    </source>
</evidence>
<feature type="region of interest" description="Disordered" evidence="1">
    <location>
        <begin position="1"/>
        <end position="71"/>
    </location>
</feature>
<dbReference type="GO" id="GO:0007030">
    <property type="term" value="P:Golgi organization"/>
    <property type="evidence" value="ECO:0007669"/>
    <property type="project" value="TreeGrafter"/>
</dbReference>
<organism evidence="2 3">
    <name type="scientific">Bionectria ochroleuca</name>
    <name type="common">Gliocladium roseum</name>
    <dbReference type="NCBI Taxonomy" id="29856"/>
    <lineage>
        <taxon>Eukaryota</taxon>
        <taxon>Fungi</taxon>
        <taxon>Dikarya</taxon>
        <taxon>Ascomycota</taxon>
        <taxon>Pezizomycotina</taxon>
        <taxon>Sordariomycetes</taxon>
        <taxon>Hypocreomycetidae</taxon>
        <taxon>Hypocreales</taxon>
        <taxon>Bionectriaceae</taxon>
        <taxon>Clonostachys</taxon>
    </lineage>
</organism>
<feature type="compositionally biased region" description="Basic and acidic residues" evidence="1">
    <location>
        <begin position="11"/>
        <end position="43"/>
    </location>
</feature>
<comment type="caution">
    <text evidence="2">The sequence shown here is derived from an EMBL/GenBank/DDBJ whole genome shotgun (WGS) entry which is preliminary data.</text>
</comment>
<gene>
    <name evidence="2" type="ORF">IM811_002627</name>
</gene>
<dbReference type="GO" id="GO:0012507">
    <property type="term" value="C:ER to Golgi transport vesicle membrane"/>
    <property type="evidence" value="ECO:0007669"/>
    <property type="project" value="TreeGrafter"/>
</dbReference>
<feature type="compositionally biased region" description="Pro residues" evidence="1">
    <location>
        <begin position="125"/>
        <end position="141"/>
    </location>
</feature>
<dbReference type="PANTHER" id="PTHR13402:SF6">
    <property type="entry name" value="SECRETORY 16, ISOFORM I"/>
    <property type="match status" value="1"/>
</dbReference>
<dbReference type="PANTHER" id="PTHR13402">
    <property type="entry name" value="RGPR-RELATED"/>
    <property type="match status" value="1"/>
</dbReference>
<dbReference type="GO" id="GO:0070973">
    <property type="term" value="P:protein localization to endoplasmic reticulum exit site"/>
    <property type="evidence" value="ECO:0007669"/>
    <property type="project" value="TreeGrafter"/>
</dbReference>
<dbReference type="AlphaFoldDB" id="A0A8H7K7T6"/>
<feature type="region of interest" description="Disordered" evidence="1">
    <location>
        <begin position="96"/>
        <end position="153"/>
    </location>
</feature>
<sequence length="153" mass="16793">MDDDDDIPALKADKSKADKDRENEEMFRKAAEEDAKREAEQKAAKKGWGLTSWFGAGKRAESPKPGDLNSKETKYVRAKLGEQSTFVYDTELKRWVNKKPGAENVEAKKATPPPPRGAPRSATSTPPPGTPPPPMGSPIPDLPTVCVYSRPYP</sequence>
<feature type="compositionally biased region" description="Basic and acidic residues" evidence="1">
    <location>
        <begin position="58"/>
        <end position="71"/>
    </location>
</feature>
<evidence type="ECO:0000313" key="3">
    <source>
        <dbReference type="Proteomes" id="UP000616885"/>
    </source>
</evidence>
<accession>A0A8H7K7T6</accession>
<dbReference type="EMBL" id="JADCTT010000010">
    <property type="protein sequence ID" value="KAF9747293.1"/>
    <property type="molecule type" value="Genomic_DNA"/>
</dbReference>
<proteinExistence type="predicted"/>
<reference evidence="2" key="1">
    <citation type="submission" date="2020-10" db="EMBL/GenBank/DDBJ databases">
        <title>High-Quality Genome Resource of Clonostachys rosea strain S41 by Oxford Nanopore Long-Read Sequencing.</title>
        <authorList>
            <person name="Wang H."/>
        </authorList>
    </citation>
    <scope>NUCLEOTIDE SEQUENCE</scope>
    <source>
        <strain evidence="2">S41</strain>
    </source>
</reference>
<name>A0A8H7K7T6_BIOOC</name>
<dbReference type="GO" id="GO:0070971">
    <property type="term" value="C:endoplasmic reticulum exit site"/>
    <property type="evidence" value="ECO:0007669"/>
    <property type="project" value="TreeGrafter"/>
</dbReference>
<protein>
    <submittedName>
        <fullName evidence="2">Uncharacterized protein</fullName>
    </submittedName>
</protein>